<gene>
    <name evidence="1" type="ORF">Hyperionvirus32_5</name>
</gene>
<evidence type="ECO:0000313" key="1">
    <source>
        <dbReference type="EMBL" id="AYV84638.1"/>
    </source>
</evidence>
<accession>A0A3G5ABL7</accession>
<reference evidence="1" key="1">
    <citation type="submission" date="2018-10" db="EMBL/GenBank/DDBJ databases">
        <title>Hidden diversity of soil giant viruses.</title>
        <authorList>
            <person name="Schulz F."/>
            <person name="Alteio L."/>
            <person name="Goudeau D."/>
            <person name="Ryan E.M."/>
            <person name="Malmstrom R.R."/>
            <person name="Blanchard J."/>
            <person name="Woyke T."/>
        </authorList>
    </citation>
    <scope>NUCLEOTIDE SEQUENCE</scope>
    <source>
        <strain evidence="1">HYV1</strain>
    </source>
</reference>
<protein>
    <submittedName>
        <fullName evidence="1">Uncharacterized protein</fullName>
    </submittedName>
</protein>
<sequence length="197" mass="23187">MPSETNNFLDSERMDRCYENTFTPVNQHWNRIYSIDPIDSYFIFSNYDDFREFTSDAGRGYPVSQVVVPNNDSELANFVGFSFPDKAIVQLYDKPGLEADHHVVAELSTVPPERNKTIWVRLKGPNTIWLELSPVKPILDDKIFALDEQYTPSFTRFFESERKVLPLRIRVYFYYDTSRNFTDYRITIENVPLIEEV</sequence>
<proteinExistence type="predicted"/>
<organism evidence="1">
    <name type="scientific">Hyperionvirus sp</name>
    <dbReference type="NCBI Taxonomy" id="2487770"/>
    <lineage>
        <taxon>Viruses</taxon>
        <taxon>Varidnaviria</taxon>
        <taxon>Bamfordvirae</taxon>
        <taxon>Nucleocytoviricota</taxon>
        <taxon>Megaviricetes</taxon>
        <taxon>Imitervirales</taxon>
        <taxon>Mimiviridae</taxon>
        <taxon>Klosneuvirinae</taxon>
    </lineage>
</organism>
<dbReference type="EMBL" id="MK072414">
    <property type="protein sequence ID" value="AYV84638.1"/>
    <property type="molecule type" value="Genomic_DNA"/>
</dbReference>
<name>A0A3G5ABL7_9VIRU</name>